<gene>
    <name evidence="5" type="primary">LOC103582400</name>
</gene>
<evidence type="ECO:0000313" key="4">
    <source>
        <dbReference type="Proteomes" id="UP000694923"/>
    </source>
</evidence>
<feature type="region of interest" description="Disordered" evidence="3">
    <location>
        <begin position="1"/>
        <end position="66"/>
    </location>
</feature>
<accession>A0ABM0Q1I5</accession>
<name>A0ABM0Q1I5_GALVR</name>
<dbReference type="Gene3D" id="3.30.870.10">
    <property type="entry name" value="Endonuclease Chain A"/>
    <property type="match status" value="1"/>
</dbReference>
<dbReference type="GeneID" id="103582400"/>
<organism evidence="4 5">
    <name type="scientific">Galeopterus variegatus</name>
    <name type="common">Malayan flying lemur</name>
    <name type="synonym">Cynocephalus variegatus</name>
    <dbReference type="NCBI Taxonomy" id="482537"/>
    <lineage>
        <taxon>Eukaryota</taxon>
        <taxon>Metazoa</taxon>
        <taxon>Chordata</taxon>
        <taxon>Craniata</taxon>
        <taxon>Vertebrata</taxon>
        <taxon>Euteleostomi</taxon>
        <taxon>Mammalia</taxon>
        <taxon>Eutheria</taxon>
        <taxon>Euarchontoglires</taxon>
        <taxon>Dermoptera</taxon>
        <taxon>Cynocephalidae</taxon>
        <taxon>Galeopterus</taxon>
    </lineage>
</organism>
<dbReference type="InterPro" id="IPR015679">
    <property type="entry name" value="PLipase_D_fam"/>
</dbReference>
<proteinExistence type="predicted"/>
<dbReference type="PANTHER" id="PTHR18896">
    <property type="entry name" value="PHOSPHOLIPASE D"/>
    <property type="match status" value="1"/>
</dbReference>
<evidence type="ECO:0000313" key="5">
    <source>
        <dbReference type="RefSeq" id="XP_008562226.1"/>
    </source>
</evidence>
<evidence type="ECO:0000256" key="1">
    <source>
        <dbReference type="ARBA" id="ARBA00022737"/>
    </source>
</evidence>
<sequence>MVEKWSLGSQERRKGGGGHSKADPGQGAGRHSDHKLEQAEAGPLTEEDAENWHDKPVPKDKADAGSIRSLQTGVGELHGETRFWHGKDYCNFVFKDWVQLDKPFADFIDRYSTPRMPWHDIASAVHGKAARDVARHFIQRWNFTKIMKPKYRSLSYPFLLPKSQTTAHELRYQVPGSVHANVQLLRSAADWSAGIKYHEESIHAAYVHVIENSKHYIYIE</sequence>
<feature type="compositionally biased region" description="Basic and acidic residues" evidence="3">
    <location>
        <begin position="50"/>
        <end position="63"/>
    </location>
</feature>
<feature type="non-terminal residue" evidence="5">
    <location>
        <position position="220"/>
    </location>
</feature>
<evidence type="ECO:0000256" key="2">
    <source>
        <dbReference type="ARBA" id="ARBA00023098"/>
    </source>
</evidence>
<dbReference type="PANTHER" id="PTHR18896:SF57">
    <property type="entry name" value="PHOSPHOLIPASE D1"/>
    <property type="match status" value="1"/>
</dbReference>
<dbReference type="SUPFAM" id="SSF56024">
    <property type="entry name" value="Phospholipase D/nuclease"/>
    <property type="match status" value="1"/>
</dbReference>
<dbReference type="Proteomes" id="UP000694923">
    <property type="component" value="Unplaced"/>
</dbReference>
<keyword evidence="2" id="KW-0443">Lipid metabolism</keyword>
<keyword evidence="1" id="KW-0677">Repeat</keyword>
<reference evidence="5" key="1">
    <citation type="submission" date="2025-08" db="UniProtKB">
        <authorList>
            <consortium name="RefSeq"/>
        </authorList>
    </citation>
    <scope>IDENTIFICATION</scope>
</reference>
<keyword evidence="4" id="KW-1185">Reference proteome</keyword>
<dbReference type="RefSeq" id="XP_008562226.1">
    <property type="nucleotide sequence ID" value="XM_008564004.1"/>
</dbReference>
<evidence type="ECO:0000256" key="3">
    <source>
        <dbReference type="SAM" id="MobiDB-lite"/>
    </source>
</evidence>
<protein>
    <submittedName>
        <fullName evidence="5">Phospholipase D1-like</fullName>
    </submittedName>
</protein>